<name>A0A4P9WNS0_9FUNG</name>
<dbReference type="AlphaFoldDB" id="A0A4P9WNS0"/>
<accession>A0A4P9WNS0</accession>
<evidence type="ECO:0000313" key="1">
    <source>
        <dbReference type="EMBL" id="RKO93935.1"/>
    </source>
</evidence>
<gene>
    <name evidence="1" type="ORF">BDK51DRAFT_43249</name>
</gene>
<evidence type="ECO:0000313" key="2">
    <source>
        <dbReference type="Proteomes" id="UP000269721"/>
    </source>
</evidence>
<organism evidence="1 2">
    <name type="scientific">Blyttiomyces helicus</name>
    <dbReference type="NCBI Taxonomy" id="388810"/>
    <lineage>
        <taxon>Eukaryota</taxon>
        <taxon>Fungi</taxon>
        <taxon>Fungi incertae sedis</taxon>
        <taxon>Chytridiomycota</taxon>
        <taxon>Chytridiomycota incertae sedis</taxon>
        <taxon>Chytridiomycetes</taxon>
        <taxon>Chytridiomycetes incertae sedis</taxon>
        <taxon>Blyttiomyces</taxon>
    </lineage>
</organism>
<dbReference type="Proteomes" id="UP000269721">
    <property type="component" value="Unassembled WGS sequence"/>
</dbReference>
<proteinExistence type="predicted"/>
<protein>
    <submittedName>
        <fullName evidence="1">Uncharacterized protein</fullName>
    </submittedName>
</protein>
<keyword evidence="2" id="KW-1185">Reference proteome</keyword>
<sequence length="373" mass="39846">MGNRHSPIASTNADASIKSSLLLTPPNPTTDRSVHALACSFSSCSPKCGQQWDKNIINTEGVKGGKGPAGRGGVYSPDWESNRNYTAKLEERLAEANAQLACLQLSRSPDTLPSMVPHAASYTSPAATYIMPASPYTAPAATLHYPLTEVDLATVVRAFSRIAQTAHGNTNRAANEICKSHYNAVKDYNGTRNSTVFVAFTKCMDALASSLTVISAAGQIKATSCRPSLPAPQAKRCSCAATSTWSTPSMQHSEWCNPKQIHGAACASRVGVAPIVGVFVVAPVVHNAAPVNNVKLINQCLYPAFVEATCGYQVTVRSPIKTWDRTSLPSSPLQHQPHPPLHRYPIPDCPVEKFCTSVALTAYAVYSTEPLHT</sequence>
<reference evidence="2" key="1">
    <citation type="journal article" date="2018" name="Nat. Microbiol.">
        <title>Leveraging single-cell genomics to expand the fungal tree of life.</title>
        <authorList>
            <person name="Ahrendt S.R."/>
            <person name="Quandt C.A."/>
            <person name="Ciobanu D."/>
            <person name="Clum A."/>
            <person name="Salamov A."/>
            <person name="Andreopoulos B."/>
            <person name="Cheng J.F."/>
            <person name="Woyke T."/>
            <person name="Pelin A."/>
            <person name="Henrissat B."/>
            <person name="Reynolds N.K."/>
            <person name="Benny G.L."/>
            <person name="Smith M.E."/>
            <person name="James T.Y."/>
            <person name="Grigoriev I.V."/>
        </authorList>
    </citation>
    <scope>NUCLEOTIDE SEQUENCE [LARGE SCALE GENOMIC DNA]</scope>
</reference>
<dbReference type="EMBL" id="KZ994065">
    <property type="protein sequence ID" value="RKO93935.1"/>
    <property type="molecule type" value="Genomic_DNA"/>
</dbReference>